<dbReference type="AlphaFoldDB" id="A0A8C5P807"/>
<gene>
    <name evidence="2" type="primary">BLTP3A</name>
</gene>
<evidence type="ECO:0000256" key="1">
    <source>
        <dbReference type="SAM" id="MobiDB-lite"/>
    </source>
</evidence>
<name>A0A8C5P807_9ANUR</name>
<protein>
    <submittedName>
        <fullName evidence="2">Bridge-like lipid transfer protein family member 3A</fullName>
    </submittedName>
</protein>
<dbReference type="GO" id="GO:0042826">
    <property type="term" value="F:histone deacetylase binding"/>
    <property type="evidence" value="ECO:0007669"/>
    <property type="project" value="TreeGrafter"/>
</dbReference>
<keyword evidence="3" id="KW-1185">Reference proteome</keyword>
<dbReference type="PANTHER" id="PTHR22774">
    <property type="entry name" value="CHOREIN N-TERMINAL DOMAIN-CONTAINING PROTEIN"/>
    <property type="match status" value="1"/>
</dbReference>
<proteinExistence type="predicted"/>
<dbReference type="Proteomes" id="UP000694569">
    <property type="component" value="Unplaced"/>
</dbReference>
<sequence length="1159" mass="130333">MAGVIKRQILKHLSRFTKNLSPEQINLSTLRGEGQLTDLQLDEEVLQNMLDLPTWLAVTRVYCNQAAIRIQWTKLKTQPIRLMIDKVEVEMKTCMEPRPPNGPSPIALATGQSEYGFAEKVVEGMFLDVGCICIKIESSTFQASVQLWQLQSYSVCPNWQKSDLRYTRLTHPQRAEVLTFKQVTWQTLRVEAYASETCEDTPSTPLRLLTNSGHLRIALKRRIKDCLVLSSELSFFLDDLLWVLTNSQLEAFFSYANSLNEAIKKSMREKKEVPSSSSIASPCSDSSTPSTSSGRCELFERFDVKETSYHLLISRLDLHLCSDSEALGTIPGDAIKLTLQRIALDFYPSHRTGQSCTHWRYASSAMETCEQWIQDLSEERKNSEEHIFCPHEKSGYLEQGQSNKNLPSTSIYFRSMLVRIDKVDIHQVSTPGQTQPKPPLLSCVHIPASCSAIHLQYTEFYCLSGKNLTVPSPALYIQLYGLVISLTAPTILWLNLFILDLSHHLQTFGHLADSADRAGAIENRDVRLDGFNIKVILPVQPPPCSPPERPSSVSAHISRITLSNTRQAPGSTLDYLQQAFRLFAANPVFHYPPGPLHPVFISHVYPSSFSPSSSLWSLHSSGLSVSFGELGVKHQEFLHRISFTAWACLLQPQHHLQVILNIEDSVRVQLNHYQYLTLLRSQEQLQNLLENFRNSKPLSSHNVLSSSSPIPTSICVGVLIPSVSIFLKLPIAASLGTSHPGDSEKSSLNRLDFPDGMGCDEELMRASSTDCKTPVPCHGQLASQMSLIDTVQQGEESPQNILHLTDLENDTWRDKEVVKDAAVRRKELTLPGIDGTDFVHDSFLSALGLTQEKIILRKERIQHFFWDKRQRDDDALHCHSNVPLSQPQSPQTLDAVSMEGFDAMSLDSETNDGMRFLLDTEVLNSGESETKETAEDASLISEGPEPQQIFLVKLFNVTCVSQLREENVSVTLEALDVDCVSSPIIKEDRMETTHSSSSPPSLNLKFDFGPCSTHCNGFLQLQIQGFKSELLVSSLTHLGPFLEDEQLSKVLPMKIHITRSSIILKDDGPQLYFSPLLPQPITLTIQDLQVQRKEDGIFYITGDCERDDTILTNEESVESQSKKDLQKELITLQAKFEQQSGREKRLLQEIWKYNPNFQL</sequence>
<evidence type="ECO:0000313" key="3">
    <source>
        <dbReference type="Proteomes" id="UP000694569"/>
    </source>
</evidence>
<dbReference type="GeneTree" id="ENSGT00600000084428"/>
<reference evidence="2" key="1">
    <citation type="submission" date="2025-08" db="UniProtKB">
        <authorList>
            <consortium name="Ensembl"/>
        </authorList>
    </citation>
    <scope>IDENTIFICATION</scope>
</reference>
<accession>A0A8C5P807</accession>
<dbReference type="Pfam" id="PF24917">
    <property type="entry name" value="BLTP3A_B"/>
    <property type="match status" value="3"/>
</dbReference>
<dbReference type="OrthoDB" id="43807at2759"/>
<organism evidence="2 3">
    <name type="scientific">Leptobrachium leishanense</name>
    <name type="common">Leishan spiny toad</name>
    <dbReference type="NCBI Taxonomy" id="445787"/>
    <lineage>
        <taxon>Eukaryota</taxon>
        <taxon>Metazoa</taxon>
        <taxon>Chordata</taxon>
        <taxon>Craniata</taxon>
        <taxon>Vertebrata</taxon>
        <taxon>Euteleostomi</taxon>
        <taxon>Amphibia</taxon>
        <taxon>Batrachia</taxon>
        <taxon>Anura</taxon>
        <taxon>Pelobatoidea</taxon>
        <taxon>Megophryidae</taxon>
        <taxon>Leptobrachium</taxon>
    </lineage>
</organism>
<feature type="compositionally biased region" description="Low complexity" evidence="1">
    <location>
        <begin position="274"/>
        <end position="293"/>
    </location>
</feature>
<dbReference type="Ensembl" id="ENSLLET00000004896.1">
    <property type="protein sequence ID" value="ENSLLEP00000004687.1"/>
    <property type="gene ID" value="ENSLLEG00000002948.1"/>
</dbReference>
<dbReference type="PANTHER" id="PTHR22774:SF15">
    <property type="entry name" value="BRIDGE-LIKE LIPID TRANSFER PROTEIN FAMILY MEMBER 3A"/>
    <property type="match status" value="1"/>
</dbReference>
<evidence type="ECO:0000313" key="2">
    <source>
        <dbReference type="Ensembl" id="ENSLLEP00000004687.1"/>
    </source>
</evidence>
<reference evidence="2" key="2">
    <citation type="submission" date="2025-09" db="UniProtKB">
        <authorList>
            <consortium name="Ensembl"/>
        </authorList>
    </citation>
    <scope>IDENTIFICATION</scope>
</reference>
<feature type="region of interest" description="Disordered" evidence="1">
    <location>
        <begin position="271"/>
        <end position="294"/>
    </location>
</feature>
<dbReference type="InterPro" id="IPR026728">
    <property type="entry name" value="BLTP3A/B"/>
</dbReference>